<dbReference type="CDD" id="cd11660">
    <property type="entry name" value="SANT_TRF"/>
    <property type="match status" value="2"/>
</dbReference>
<evidence type="ECO:0000259" key="9">
    <source>
        <dbReference type="PROSITE" id="PS51294"/>
    </source>
</evidence>
<dbReference type="InterPro" id="IPR011990">
    <property type="entry name" value="TPR-like_helical_dom_sf"/>
</dbReference>
<dbReference type="PANTHER" id="PTHR21717:SF74">
    <property type="entry name" value="TRF-LIKE 9-RELATED"/>
    <property type="match status" value="1"/>
</dbReference>
<dbReference type="InterPro" id="IPR016024">
    <property type="entry name" value="ARM-type_fold"/>
</dbReference>
<feature type="repeat" description="PPR" evidence="5">
    <location>
        <begin position="141"/>
        <end position="175"/>
    </location>
</feature>
<evidence type="ECO:0000313" key="11">
    <source>
        <dbReference type="Proteomes" id="UP000245207"/>
    </source>
</evidence>
<evidence type="ECO:0000256" key="3">
    <source>
        <dbReference type="ARBA" id="ARBA00023125"/>
    </source>
</evidence>
<dbReference type="PROSITE" id="PS50053">
    <property type="entry name" value="UBIQUITIN_2"/>
    <property type="match status" value="1"/>
</dbReference>
<gene>
    <name evidence="10" type="ORF">CTI12_AA146980</name>
</gene>
<feature type="domain" description="HTH myb-type" evidence="9">
    <location>
        <begin position="644"/>
        <end position="703"/>
    </location>
</feature>
<comment type="caution">
    <text evidence="10">The sequence shown here is derived from an EMBL/GenBank/DDBJ whole genome shotgun (WGS) entry which is preliminary data.</text>
</comment>
<protein>
    <submittedName>
        <fullName evidence="10">Homeodomain-like protein</fullName>
    </submittedName>
</protein>
<dbReference type="Gene3D" id="1.10.246.220">
    <property type="match status" value="2"/>
</dbReference>
<evidence type="ECO:0000259" key="8">
    <source>
        <dbReference type="PROSITE" id="PS50090"/>
    </source>
</evidence>
<dbReference type="GO" id="GO:0005634">
    <property type="term" value="C:nucleus"/>
    <property type="evidence" value="ECO:0007669"/>
    <property type="project" value="UniProtKB-SubCell"/>
</dbReference>
<dbReference type="NCBIfam" id="TIGR00756">
    <property type="entry name" value="PPR"/>
    <property type="match status" value="5"/>
</dbReference>
<evidence type="ECO:0000256" key="1">
    <source>
        <dbReference type="ARBA" id="ARBA00004123"/>
    </source>
</evidence>
<dbReference type="InterPro" id="IPR000626">
    <property type="entry name" value="Ubiquitin-like_dom"/>
</dbReference>
<feature type="repeat" description="PPR" evidence="5">
    <location>
        <begin position="70"/>
        <end position="104"/>
    </location>
</feature>
<feature type="repeat" description="PPR" evidence="5">
    <location>
        <begin position="176"/>
        <end position="211"/>
    </location>
</feature>
<dbReference type="Gene3D" id="1.25.40.10">
    <property type="entry name" value="Tetratricopeptide repeat domain"/>
    <property type="match status" value="2"/>
</dbReference>
<feature type="repeat" description="PPR" evidence="5">
    <location>
        <begin position="105"/>
        <end position="135"/>
    </location>
</feature>
<feature type="region of interest" description="Disordered" evidence="6">
    <location>
        <begin position="827"/>
        <end position="850"/>
    </location>
</feature>
<dbReference type="GO" id="GO:0042162">
    <property type="term" value="F:telomeric DNA binding"/>
    <property type="evidence" value="ECO:0007669"/>
    <property type="project" value="UniProtKB-ARBA"/>
</dbReference>
<dbReference type="SMART" id="SM00717">
    <property type="entry name" value="SANT"/>
    <property type="match status" value="2"/>
</dbReference>
<evidence type="ECO:0000256" key="5">
    <source>
        <dbReference type="PROSITE-ProRule" id="PRU00708"/>
    </source>
</evidence>
<evidence type="ECO:0000256" key="2">
    <source>
        <dbReference type="ARBA" id="ARBA00022737"/>
    </source>
</evidence>
<keyword evidence="2" id="KW-0677">Repeat</keyword>
<dbReference type="OrthoDB" id="2020981at2759"/>
<keyword evidence="11" id="KW-1185">Reference proteome</keyword>
<dbReference type="PANTHER" id="PTHR21717">
    <property type="entry name" value="TELOMERIC REPEAT BINDING PROTEIN"/>
    <property type="match status" value="1"/>
</dbReference>
<feature type="domain" description="Myb-like" evidence="8">
    <location>
        <begin position="644"/>
        <end position="699"/>
    </location>
</feature>
<sequence length="1049" mass="117070">MVKACENEQDARFLMIDDMKCLFLEMLDDDEIMPNIYTYNTMVNGYCKLGKVDVASFYVSKILQAGLRPDTHTYTSLILGHCRNKDVDSAFKVFELMPRKGCHRNQVSYTNLIHGLCEETRVDEGLELFYRMGDDDNCFPTVRTFTVLISALSRLGRTEEAWDLFNGMREKGCEPNAHTYTVLIDGMCKEGKIDEARSSELLATEMDAVMPSEPFLATSNAKILDEALENLVELARTSDGRADLATKNILTATLHLLRVLLYPSCCGTILLVLKLVRNLCAGELRNQNSFVEQNGVDIVSNIIGSKGIVDDLNYGIIQMGLQVLTNVSVAGEEHQIVIWSRICFLEFTVIVKLRRKDICDPLCMIIYACIEEDGELLKQLCSDHALLLLVEIVRTASVVCLQFFFFGWSSIWLLWYKDTLCEYLFICNSKNQGASHKGHTAKAATSSVTSHKSSFQSKDGHVKFSINSFTVPEVYIEMPETSTVGSLKRAVMKKLADILGGELDVGVLLQGKKVRDENQTLQQTGIIFDSDTLGFMLEPNHPEGSSSPVQKEPPLLPPSDSHLPLISCPASPIIDVGSLDDPPVPISLDNKYESNQESKSLLPEAFTKEIEADTKAIVPITPLNPEALSAIPVNNKLSKRSELSQRRTRRPFSVTEVEALVEAVEKLGTGRWRDVKIRSFDDANHRTYVDLKYKWKTLVHTASISPQQRRGEPYVYNSSSLDGRQYGFYAKAATSSVTSHKSSFQSKDGHVKFSIKSFTVPELYIEMPETSTVGSLKRAVMKKLADILGGELDVGVLLQGKKVRDENQTLQQTGIIFDSDTLGFMLEPNHPEGSSSPVQKEPPLLPPSDSHQPLISCPASPIIDVGSLDDPPVPISLDNKYESNQESKSLLPEAFTKEIEADTKAIVPITLLNPEALSAIPVNNKLSKRSELSQRRTRRPFSVTEVEALVEAVEKLGTGRWRDVKIRSFDDANHRTYVDLKYKWKTLVHTASISPQQRRGEPVPQDLLDRVLAAHSFWSQNQSKQVGKHQSEPLQTVGTPVKVCLEFER</sequence>
<keyword evidence="3 10" id="KW-0238">DNA-binding</keyword>
<dbReference type="SUPFAM" id="SSF54236">
    <property type="entry name" value="Ubiquitin-like"/>
    <property type="match status" value="1"/>
</dbReference>
<keyword evidence="4" id="KW-0539">Nucleus</keyword>
<dbReference type="Proteomes" id="UP000245207">
    <property type="component" value="Unassembled WGS sequence"/>
</dbReference>
<dbReference type="InterPro" id="IPR002885">
    <property type="entry name" value="PPR_rpt"/>
</dbReference>
<dbReference type="SUPFAM" id="SSF48371">
    <property type="entry name" value="ARM repeat"/>
    <property type="match status" value="1"/>
</dbReference>
<dbReference type="InterPro" id="IPR029071">
    <property type="entry name" value="Ubiquitin-like_domsf"/>
</dbReference>
<dbReference type="SUPFAM" id="SSF46689">
    <property type="entry name" value="Homeodomain-like"/>
    <property type="match status" value="2"/>
</dbReference>
<dbReference type="PROSITE" id="PS51375">
    <property type="entry name" value="PPR"/>
    <property type="match status" value="5"/>
</dbReference>
<evidence type="ECO:0000256" key="6">
    <source>
        <dbReference type="SAM" id="MobiDB-lite"/>
    </source>
</evidence>
<evidence type="ECO:0000259" key="7">
    <source>
        <dbReference type="PROSITE" id="PS50053"/>
    </source>
</evidence>
<name>A0A2U1PIX8_ARTAN</name>
<dbReference type="Pfam" id="PF23603">
    <property type="entry name" value="Ubiquitin_TPR1"/>
    <property type="match status" value="2"/>
</dbReference>
<evidence type="ECO:0000313" key="10">
    <source>
        <dbReference type="EMBL" id="PWA85708.1"/>
    </source>
</evidence>
<feature type="domain" description="Myb-like" evidence="8">
    <location>
        <begin position="933"/>
        <end position="988"/>
    </location>
</feature>
<dbReference type="Pfam" id="PF12854">
    <property type="entry name" value="PPR_1"/>
    <property type="match status" value="1"/>
</dbReference>
<dbReference type="InterPro" id="IPR009057">
    <property type="entry name" value="Homeodomain-like_sf"/>
</dbReference>
<keyword evidence="10" id="KW-0371">Homeobox</keyword>
<organism evidence="10 11">
    <name type="scientific">Artemisia annua</name>
    <name type="common">Sweet wormwood</name>
    <dbReference type="NCBI Taxonomy" id="35608"/>
    <lineage>
        <taxon>Eukaryota</taxon>
        <taxon>Viridiplantae</taxon>
        <taxon>Streptophyta</taxon>
        <taxon>Embryophyta</taxon>
        <taxon>Tracheophyta</taxon>
        <taxon>Spermatophyta</taxon>
        <taxon>Magnoliopsida</taxon>
        <taxon>eudicotyledons</taxon>
        <taxon>Gunneridae</taxon>
        <taxon>Pentapetalae</taxon>
        <taxon>asterids</taxon>
        <taxon>campanulids</taxon>
        <taxon>Asterales</taxon>
        <taxon>Asteraceae</taxon>
        <taxon>Asteroideae</taxon>
        <taxon>Anthemideae</taxon>
        <taxon>Artemisiinae</taxon>
        <taxon>Artemisia</taxon>
    </lineage>
</organism>
<dbReference type="PROSITE" id="PS50090">
    <property type="entry name" value="MYB_LIKE"/>
    <property type="match status" value="2"/>
</dbReference>
<dbReference type="InterPro" id="IPR017930">
    <property type="entry name" value="Myb_dom"/>
</dbReference>
<reference evidence="10 11" key="1">
    <citation type="journal article" date="2018" name="Mol. Plant">
        <title>The genome of Artemisia annua provides insight into the evolution of Asteraceae family and artemisinin biosynthesis.</title>
        <authorList>
            <person name="Shen Q."/>
            <person name="Zhang L."/>
            <person name="Liao Z."/>
            <person name="Wang S."/>
            <person name="Yan T."/>
            <person name="Shi P."/>
            <person name="Liu M."/>
            <person name="Fu X."/>
            <person name="Pan Q."/>
            <person name="Wang Y."/>
            <person name="Lv Z."/>
            <person name="Lu X."/>
            <person name="Zhang F."/>
            <person name="Jiang W."/>
            <person name="Ma Y."/>
            <person name="Chen M."/>
            <person name="Hao X."/>
            <person name="Li L."/>
            <person name="Tang Y."/>
            <person name="Lv G."/>
            <person name="Zhou Y."/>
            <person name="Sun X."/>
            <person name="Brodelius P.E."/>
            <person name="Rose J.K.C."/>
            <person name="Tang K."/>
        </authorList>
    </citation>
    <scope>NUCLEOTIDE SEQUENCE [LARGE SCALE GENOMIC DNA]</scope>
    <source>
        <strain evidence="11">cv. Huhao1</strain>
        <tissue evidence="10">Leaf</tissue>
    </source>
</reference>
<accession>A0A2U1PIX8</accession>
<dbReference type="EMBL" id="PKPP01001094">
    <property type="protein sequence ID" value="PWA85708.1"/>
    <property type="molecule type" value="Genomic_DNA"/>
</dbReference>
<dbReference type="InterPro" id="IPR001005">
    <property type="entry name" value="SANT/Myb"/>
</dbReference>
<dbReference type="AlphaFoldDB" id="A0A2U1PIX8"/>
<dbReference type="PROSITE" id="PS51294">
    <property type="entry name" value="HTH_MYB"/>
    <property type="match status" value="2"/>
</dbReference>
<feature type="domain" description="HTH myb-type" evidence="9">
    <location>
        <begin position="933"/>
        <end position="992"/>
    </location>
</feature>
<feature type="repeat" description="PPR" evidence="5">
    <location>
        <begin position="35"/>
        <end position="69"/>
    </location>
</feature>
<dbReference type="Pfam" id="PF13041">
    <property type="entry name" value="PPR_2"/>
    <property type="match status" value="2"/>
</dbReference>
<evidence type="ECO:0000256" key="4">
    <source>
        <dbReference type="ARBA" id="ARBA00023242"/>
    </source>
</evidence>
<comment type="subcellular location">
    <subcellularLocation>
        <location evidence="1">Nucleus</location>
    </subcellularLocation>
</comment>
<proteinExistence type="predicted"/>
<dbReference type="InterPro" id="IPR057625">
    <property type="entry name" value="TPR1-6-like_ubiquitin"/>
</dbReference>
<feature type="domain" description="Ubiquitin-like" evidence="7">
    <location>
        <begin position="751"/>
        <end position="815"/>
    </location>
</feature>
<dbReference type="InterPro" id="IPR031105">
    <property type="entry name" value="TRP_plant"/>
</dbReference>